<feature type="region of interest" description="Disordered" evidence="16">
    <location>
        <begin position="1"/>
        <end position="45"/>
    </location>
</feature>
<dbReference type="GO" id="GO:0004096">
    <property type="term" value="F:catalase activity"/>
    <property type="evidence" value="ECO:0007669"/>
    <property type="project" value="UniProtKB-UniRule"/>
</dbReference>
<dbReference type="InterPro" id="IPR024708">
    <property type="entry name" value="Catalase_AS"/>
</dbReference>
<dbReference type="PANTHER" id="PTHR42821:SF1">
    <property type="entry name" value="CATALASE-B"/>
    <property type="match status" value="1"/>
</dbReference>
<evidence type="ECO:0000256" key="6">
    <source>
        <dbReference type="ARBA" id="ARBA00022723"/>
    </source>
</evidence>
<dbReference type="Gene3D" id="3.40.50.880">
    <property type="match status" value="1"/>
</dbReference>
<dbReference type="FunFam" id="1.20.1370.20:FF:000001">
    <property type="entry name" value="Catalase HPII"/>
    <property type="match status" value="1"/>
</dbReference>
<accession>A0A4R2B8L2</accession>
<feature type="cross-link" description="3'-histidyl-3-tyrosine (His-Tyr)" evidence="14">
    <location>
        <begin position="346"/>
        <end position="369"/>
    </location>
</feature>
<dbReference type="GO" id="GO:0006979">
    <property type="term" value="P:response to oxidative stress"/>
    <property type="evidence" value="ECO:0007669"/>
    <property type="project" value="InterPro"/>
</dbReference>
<reference evidence="18 19" key="1">
    <citation type="journal article" date="2015" name="Stand. Genomic Sci.">
        <title>Genomic Encyclopedia of Bacterial and Archaeal Type Strains, Phase III: the genomes of soil and plant-associated and newly described type strains.</title>
        <authorList>
            <person name="Whitman W.B."/>
            <person name="Woyke T."/>
            <person name="Klenk H.P."/>
            <person name="Zhou Y."/>
            <person name="Lilburn T.G."/>
            <person name="Beck B.J."/>
            <person name="De Vos P."/>
            <person name="Vandamme P."/>
            <person name="Eisen J.A."/>
            <person name="Garrity G."/>
            <person name="Hugenholtz P."/>
            <person name="Kyrpides N.C."/>
        </authorList>
    </citation>
    <scope>NUCLEOTIDE SEQUENCE [LARGE SCALE GENOMIC DNA]</scope>
    <source>
        <strain evidence="18 19">CV53</strain>
    </source>
</reference>
<keyword evidence="9 10" id="KW-0376">Hydrogen peroxide</keyword>
<evidence type="ECO:0000256" key="4">
    <source>
        <dbReference type="ARBA" id="ARBA00022559"/>
    </source>
</evidence>
<dbReference type="CDD" id="cd03132">
    <property type="entry name" value="GATase1_catalase"/>
    <property type="match status" value="1"/>
</dbReference>
<keyword evidence="6 10" id="KW-0479">Metal-binding</keyword>
<evidence type="ECO:0000256" key="14">
    <source>
        <dbReference type="PIRSR" id="PIRSR038927-4"/>
    </source>
</evidence>
<dbReference type="Pfam" id="PF06628">
    <property type="entry name" value="Catalase-rel"/>
    <property type="match status" value="1"/>
</dbReference>
<feature type="binding site" evidence="13">
    <location>
        <position position="376"/>
    </location>
    <ligand>
        <name>heme</name>
        <dbReference type="ChEBI" id="CHEBI:30413"/>
    </ligand>
</feature>
<evidence type="ECO:0000256" key="10">
    <source>
        <dbReference type="PIRNR" id="PIRNR038927"/>
    </source>
</evidence>
<dbReference type="SMART" id="SM01060">
    <property type="entry name" value="Catalase"/>
    <property type="match status" value="1"/>
</dbReference>
<keyword evidence="19" id="KW-1185">Reference proteome</keyword>
<evidence type="ECO:0000256" key="7">
    <source>
        <dbReference type="ARBA" id="ARBA00023002"/>
    </source>
</evidence>
<feature type="active site" evidence="11">
    <location>
        <position position="82"/>
    </location>
</feature>
<dbReference type="PRINTS" id="PR00067">
    <property type="entry name" value="CATALASE"/>
</dbReference>
<dbReference type="InterPro" id="IPR018028">
    <property type="entry name" value="Catalase"/>
</dbReference>
<feature type="active site" evidence="11">
    <location>
        <position position="155"/>
    </location>
</feature>
<evidence type="ECO:0000256" key="16">
    <source>
        <dbReference type="SAM" id="MobiDB-lite"/>
    </source>
</evidence>
<dbReference type="InterPro" id="IPR041399">
    <property type="entry name" value="Catalase_large_C"/>
</dbReference>
<evidence type="ECO:0000256" key="12">
    <source>
        <dbReference type="PIRSR" id="PIRSR038927-2"/>
    </source>
</evidence>
<feature type="binding site" evidence="13">
    <location>
        <position position="79"/>
    </location>
    <ligand>
        <name>heme</name>
        <dbReference type="ChEBI" id="CHEBI:30413"/>
    </ligand>
</feature>
<dbReference type="SUPFAM" id="SSF52317">
    <property type="entry name" value="Class I glutamine amidotransferase-like"/>
    <property type="match status" value="1"/>
</dbReference>
<feature type="binding site" evidence="13">
    <location>
        <position position="365"/>
    </location>
    <ligand>
        <name>heme</name>
        <dbReference type="ChEBI" id="CHEBI:30413"/>
    </ligand>
</feature>
<keyword evidence="5 10" id="KW-0349">Heme</keyword>
<dbReference type="InterPro" id="IPR020835">
    <property type="entry name" value="Catalase_sf"/>
</dbReference>
<keyword evidence="4 10" id="KW-0575">Peroxidase</keyword>
<evidence type="ECO:0000313" key="18">
    <source>
        <dbReference type="EMBL" id="TCN22392.1"/>
    </source>
</evidence>
<dbReference type="CDD" id="cd08155">
    <property type="entry name" value="catalase_clade_2"/>
    <property type="match status" value="1"/>
</dbReference>
<feature type="binding site" evidence="13">
    <location>
        <position position="119"/>
    </location>
    <ligand>
        <name>heme</name>
        <dbReference type="ChEBI" id="CHEBI:30413"/>
    </ligand>
</feature>
<evidence type="ECO:0000256" key="8">
    <source>
        <dbReference type="ARBA" id="ARBA00023004"/>
    </source>
</evidence>
<organism evidence="18 19">
    <name type="scientific">Mesobacillus foraminis</name>
    <dbReference type="NCBI Taxonomy" id="279826"/>
    <lineage>
        <taxon>Bacteria</taxon>
        <taxon>Bacillati</taxon>
        <taxon>Bacillota</taxon>
        <taxon>Bacilli</taxon>
        <taxon>Bacillales</taxon>
        <taxon>Bacillaceae</taxon>
        <taxon>Mesobacillus</taxon>
    </lineage>
</organism>
<comment type="similarity">
    <text evidence="2">Belongs to the catalase family. HPII subfamily.</text>
</comment>
<evidence type="ECO:0000256" key="9">
    <source>
        <dbReference type="ARBA" id="ARBA00023324"/>
    </source>
</evidence>
<dbReference type="PANTHER" id="PTHR42821">
    <property type="entry name" value="CATALASE"/>
    <property type="match status" value="1"/>
</dbReference>
<dbReference type="Proteomes" id="UP000295689">
    <property type="component" value="Unassembled WGS sequence"/>
</dbReference>
<dbReference type="PIRSF" id="PIRSF038927">
    <property type="entry name" value="Catalase_clade2"/>
    <property type="match status" value="1"/>
</dbReference>
<feature type="binding site" description="axial binding residue" evidence="12">
    <location>
        <position position="369"/>
    </location>
    <ligand>
        <name>heme</name>
        <dbReference type="ChEBI" id="CHEBI:30413"/>
    </ligand>
    <ligandPart>
        <name>Fe</name>
        <dbReference type="ChEBI" id="CHEBI:18248"/>
    </ligandPart>
</feature>
<evidence type="ECO:0000256" key="3">
    <source>
        <dbReference type="ARBA" id="ARBA00012314"/>
    </source>
</evidence>
<feature type="binding site" evidence="13">
    <location>
        <position position="168"/>
    </location>
    <ligand>
        <name>heme</name>
        <dbReference type="ChEBI" id="CHEBI:30413"/>
    </ligand>
</feature>
<dbReference type="EC" id="1.11.1.6" evidence="3 10"/>
<evidence type="ECO:0000313" key="19">
    <source>
        <dbReference type="Proteomes" id="UP000295689"/>
    </source>
</evidence>
<dbReference type="Pfam" id="PF00199">
    <property type="entry name" value="Catalase"/>
    <property type="match status" value="1"/>
</dbReference>
<dbReference type="GO" id="GO:0046872">
    <property type="term" value="F:metal ion binding"/>
    <property type="evidence" value="ECO:0007669"/>
    <property type="project" value="UniProtKB-KW"/>
</dbReference>
<evidence type="ECO:0000256" key="13">
    <source>
        <dbReference type="PIRSR" id="PIRSR038927-3"/>
    </source>
</evidence>
<feature type="compositionally biased region" description="Basic and acidic residues" evidence="16">
    <location>
        <begin position="1"/>
        <end position="31"/>
    </location>
</feature>
<dbReference type="GO" id="GO:0042744">
    <property type="term" value="P:hydrogen peroxide catabolic process"/>
    <property type="evidence" value="ECO:0007669"/>
    <property type="project" value="UniProtKB-UniRule"/>
</dbReference>
<dbReference type="EMBL" id="SLVV01000011">
    <property type="protein sequence ID" value="TCN22392.1"/>
    <property type="molecule type" value="Genomic_DNA"/>
</dbReference>
<protein>
    <recommendedName>
        <fullName evidence="3 10">Catalase</fullName>
        <ecNumber evidence="3 10">1.11.1.6</ecNumber>
    </recommendedName>
</protein>
<keyword evidence="7 10" id="KW-0560">Oxidoreductase</keyword>
<evidence type="ECO:0000259" key="17">
    <source>
        <dbReference type="SMART" id="SM01060"/>
    </source>
</evidence>
<dbReference type="PROSITE" id="PS51402">
    <property type="entry name" value="CATALASE_3"/>
    <property type="match status" value="1"/>
</dbReference>
<dbReference type="InterPro" id="IPR011614">
    <property type="entry name" value="Catalase_core"/>
</dbReference>
<dbReference type="PROSITE" id="PS00438">
    <property type="entry name" value="CATALASE_2"/>
    <property type="match status" value="1"/>
</dbReference>
<dbReference type="AlphaFoldDB" id="A0A4R2B8L2"/>
<dbReference type="InterPro" id="IPR029062">
    <property type="entry name" value="Class_I_gatase-like"/>
</dbReference>
<dbReference type="InterPro" id="IPR043156">
    <property type="entry name" value="Catalase_clade2_helical"/>
</dbReference>
<comment type="catalytic activity">
    <reaction evidence="10 15">
        <text>2 H2O2 = O2 + 2 H2O</text>
        <dbReference type="Rhea" id="RHEA:20309"/>
        <dbReference type="ChEBI" id="CHEBI:15377"/>
        <dbReference type="ChEBI" id="CHEBI:15379"/>
        <dbReference type="ChEBI" id="CHEBI:16240"/>
        <dbReference type="EC" id="1.11.1.6"/>
    </reaction>
</comment>
<evidence type="ECO:0000256" key="1">
    <source>
        <dbReference type="ARBA" id="ARBA00001971"/>
    </source>
</evidence>
<dbReference type="Pfam" id="PF18011">
    <property type="entry name" value="Catalase_C"/>
    <property type="match status" value="1"/>
</dbReference>
<evidence type="ECO:0000256" key="2">
    <source>
        <dbReference type="ARBA" id="ARBA00010660"/>
    </source>
</evidence>
<dbReference type="GO" id="GO:0020037">
    <property type="term" value="F:heme binding"/>
    <property type="evidence" value="ECO:0007669"/>
    <property type="project" value="UniProtKB-UniRule"/>
</dbReference>
<gene>
    <name evidence="18" type="ORF">EV146_111234</name>
</gene>
<sequence length="696" mass="78535">MMEGYQRMEKGRNSEFSKDKQLDEFRVDNAGEKTTTNQGLRISEDEHSLKAGERGPTLMEDFHFREKMTHFDHERIPERVVHARGFGAHGHFQVYKPMAHLTKARFLQDPSVRTPVFVRFSTVAGSRGSGDTVRDVRGFATKFYTEEGNYDLVGNNIPVFFIQDAMKFPDLIHAVKPEPHNEMPQAASAHDTFWDFVANNTETAHMIMWHLSDRAIPRSYRMMEGFGVHTFRLVNEQGEAHFVKFHWKPVLGVHSLVWDEAQKIAGKDPDFHRRDLYEAIEMGKYPEYELGIQVIKEENEFNFDFDILDPTKLWPEEIVPVQLIGKMILNKNTDNVFAETEQAAFHPGHVVPGIDFSNDPLLQGRLFSYTDTQLIRLGGPNFHEIPINRSITPVHNNQRDGYHRMTINKGQVSYHKNSLAGNSPEPAAPEEGGYQHYQEKVEGRKVQRRSDSFKDHYSQAKLFWNSMSKVEKQHIIEAFRFELGKVKSKDIRAQVVNMFTNVDGYLAEQVAAGLGLEAPPNPDEVSGTFESPALSQENTVKTPDTRKVAILADNGFAAPELNLLLAALEEAGIRGEIISSSLGMIKSNQGDEAEVQHTFLTSSSVEFDAVFVAGGEESANRFKLSKDALDFINEAYKHYKAVGAAGEGVEVLLANGILAPDSDPGIIADRDKEKIRDIAAEFIQAVAQHRHWGRTV</sequence>
<dbReference type="GO" id="GO:0005829">
    <property type="term" value="C:cytosol"/>
    <property type="evidence" value="ECO:0007669"/>
    <property type="project" value="TreeGrafter"/>
</dbReference>
<comment type="caution">
    <text evidence="18">The sequence shown here is derived from an EMBL/GenBank/DDBJ whole genome shotgun (WGS) entry which is preliminary data.</text>
</comment>
<dbReference type="InterPro" id="IPR010582">
    <property type="entry name" value="Catalase_immune_responsive"/>
</dbReference>
<dbReference type="SUPFAM" id="SSF56634">
    <property type="entry name" value="Heme-dependent catalase-like"/>
    <property type="match status" value="1"/>
</dbReference>
<evidence type="ECO:0000256" key="15">
    <source>
        <dbReference type="RuleBase" id="RU000498"/>
    </source>
</evidence>
<feature type="domain" description="Catalase core" evidence="17">
    <location>
        <begin position="35"/>
        <end position="423"/>
    </location>
</feature>
<dbReference type="PROSITE" id="PS00437">
    <property type="entry name" value="CATALASE_1"/>
    <property type="match status" value="1"/>
</dbReference>
<dbReference type="FunFam" id="2.40.180.10:FF:000003">
    <property type="entry name" value="Catalase"/>
    <property type="match status" value="1"/>
</dbReference>
<dbReference type="InterPro" id="IPR002226">
    <property type="entry name" value="Catalase_haem_BS"/>
</dbReference>
<dbReference type="InterPro" id="IPR024712">
    <property type="entry name" value="Catalase_clade2"/>
</dbReference>
<dbReference type="Gene3D" id="1.20.1370.20">
    <property type="match status" value="1"/>
</dbReference>
<comment type="cofactor">
    <cofactor evidence="1 10 12">
        <name>heme</name>
        <dbReference type="ChEBI" id="CHEBI:30413"/>
    </cofactor>
</comment>
<dbReference type="Gene3D" id="2.40.180.10">
    <property type="entry name" value="Catalase core domain"/>
    <property type="match status" value="1"/>
</dbReference>
<evidence type="ECO:0000256" key="11">
    <source>
        <dbReference type="PIRSR" id="PIRSR038927-1"/>
    </source>
</evidence>
<name>A0A4R2B8L2_9BACI</name>
<keyword evidence="8 10" id="KW-0408">Iron</keyword>
<comment type="function">
    <text evidence="10">Decomposes hydrogen peroxide into water and oxygen; serves to protect cells from the toxic effects of hydrogen peroxide.</text>
</comment>
<proteinExistence type="inferred from homology"/>
<evidence type="ECO:0000256" key="5">
    <source>
        <dbReference type="ARBA" id="ARBA00022617"/>
    </source>
</evidence>